<feature type="transmembrane region" description="Helical" evidence="1">
    <location>
        <begin position="38"/>
        <end position="61"/>
    </location>
</feature>
<evidence type="ECO:0000313" key="3">
    <source>
        <dbReference type="Proteomes" id="UP001519064"/>
    </source>
</evidence>
<feature type="transmembrane region" description="Helical" evidence="1">
    <location>
        <begin position="149"/>
        <end position="170"/>
    </location>
</feature>
<dbReference type="Pfam" id="PF11139">
    <property type="entry name" value="SfLAP"/>
    <property type="match status" value="1"/>
</dbReference>
<name>A0ABS3X8P2_9ACTN</name>
<dbReference type="RefSeq" id="WP_209238806.1">
    <property type="nucleotide sequence ID" value="NZ_JADKMA010000029.1"/>
</dbReference>
<dbReference type="EMBL" id="JADKMA010000029">
    <property type="protein sequence ID" value="MBO8191709.1"/>
    <property type="molecule type" value="Genomic_DNA"/>
</dbReference>
<proteinExistence type="predicted"/>
<keyword evidence="1" id="KW-0472">Membrane</keyword>
<protein>
    <submittedName>
        <fullName evidence="2">GAP family protein</fullName>
    </submittedName>
</protein>
<feature type="transmembrane region" description="Helical" evidence="1">
    <location>
        <begin position="121"/>
        <end position="143"/>
    </location>
</feature>
<keyword evidence="1" id="KW-1133">Transmembrane helix</keyword>
<reference evidence="2 3" key="1">
    <citation type="submission" date="2020-11" db="EMBL/GenBank/DDBJ databases">
        <title>Streptomyces spirodelae sp. nov., isolated from duckweed.</title>
        <authorList>
            <person name="Saimee Y."/>
            <person name="Duangmal K."/>
        </authorList>
    </citation>
    <scope>NUCLEOTIDE SEQUENCE [LARGE SCALE GENOMIC DNA]</scope>
    <source>
        <strain evidence="2 3">S16-07</strain>
    </source>
</reference>
<keyword evidence="3" id="KW-1185">Reference proteome</keyword>
<gene>
    <name evidence="2" type="ORF">ITI46_08450</name>
</gene>
<feature type="transmembrane region" description="Helical" evidence="1">
    <location>
        <begin position="6"/>
        <end position="26"/>
    </location>
</feature>
<comment type="caution">
    <text evidence="2">The sequence shown here is derived from an EMBL/GenBank/DDBJ whole genome shotgun (WGS) entry which is preliminary data.</text>
</comment>
<feature type="transmembrane region" description="Helical" evidence="1">
    <location>
        <begin position="191"/>
        <end position="209"/>
    </location>
</feature>
<keyword evidence="1" id="KW-0812">Transmembrane</keyword>
<evidence type="ECO:0000313" key="2">
    <source>
        <dbReference type="EMBL" id="MBO8191709.1"/>
    </source>
</evidence>
<organism evidence="2 3">
    <name type="scientific">Streptomyces oryzae</name>
    <dbReference type="NCBI Taxonomy" id="1434886"/>
    <lineage>
        <taxon>Bacteria</taxon>
        <taxon>Bacillati</taxon>
        <taxon>Actinomycetota</taxon>
        <taxon>Actinomycetes</taxon>
        <taxon>Kitasatosporales</taxon>
        <taxon>Streptomycetaceae</taxon>
        <taxon>Streptomyces</taxon>
    </lineage>
</organism>
<dbReference type="InterPro" id="IPR021315">
    <property type="entry name" value="Gap/Sap"/>
</dbReference>
<accession>A0ABS3X8P2</accession>
<dbReference type="Proteomes" id="UP001519064">
    <property type="component" value="Unassembled WGS sequence"/>
</dbReference>
<evidence type="ECO:0000256" key="1">
    <source>
        <dbReference type="SAM" id="Phobius"/>
    </source>
</evidence>
<feature type="transmembrane region" description="Helical" evidence="1">
    <location>
        <begin position="73"/>
        <end position="92"/>
    </location>
</feature>
<sequence length="210" mass="22394">MDGLKILPLAITMMAGPQFMSAIIFATAPRAVRVSLGFLSAVTVATLAGVAAMLGIASLFGDTVSLGSSGDKGSVGHAIEYALVALLVLAALRNWRNRETVQPPKWLRALMGADPRQAFRTGLLVILLMPSDLMVMLTVGVHLDQARSSFAQALPFVAATLLIASLPLLIRLAAGHRAADVMPKVRDWTNSHSWLVNILVYALFIVLILV</sequence>